<evidence type="ECO:0000256" key="3">
    <source>
        <dbReference type="ARBA" id="ARBA00012362"/>
    </source>
</evidence>
<comment type="catalytic activity">
    <reaction evidence="1">
        <text>1-(2-carboxyphenylamino)-1-deoxy-D-ribulose 5-phosphate + H(+) = (1S,2R)-1-C-(indol-3-yl)glycerol 3-phosphate + CO2 + H2O</text>
        <dbReference type="Rhea" id="RHEA:23476"/>
        <dbReference type="ChEBI" id="CHEBI:15377"/>
        <dbReference type="ChEBI" id="CHEBI:15378"/>
        <dbReference type="ChEBI" id="CHEBI:16526"/>
        <dbReference type="ChEBI" id="CHEBI:58613"/>
        <dbReference type="ChEBI" id="CHEBI:58866"/>
        <dbReference type="EC" id="4.1.1.48"/>
    </reaction>
</comment>
<sequence>MAKEVVTRRAKGKLGKVCSVGVTQRSGARRTMRGAPSRQGLVARSSSAEQSEVSIRRHPPAGKDKQSAGSLLQFEIPGEEDEKPRNILEEIVWFKHEEIARHREKLDLASLKRKMEFTAPARDFIGAIKAKYQETGKPGLIAEAKRASPSKGIIKEDFDPVDIALEYEAGGAACISVLTDEKYFKGSFDNLELIRQAGVSCPLLCKEFIIEAYQIFHARAKGADAILLIAAVLPNSDLSYLIKCAKSLGMASLVEVHSVVEMQRVLELEEVELIGINNRDLETFQVDLYNTKDLLDDDTLKRLAERDIICVGESGIFTPEDVKVVQDAGCKAILVGESLVKEEDIEGAVKQLLS</sequence>
<dbReference type="NCBIfam" id="NF001377">
    <property type="entry name" value="PRK00278.2-4"/>
    <property type="match status" value="1"/>
</dbReference>
<organism evidence="12 13">
    <name type="scientific">Chloropicon primus</name>
    <dbReference type="NCBI Taxonomy" id="1764295"/>
    <lineage>
        <taxon>Eukaryota</taxon>
        <taxon>Viridiplantae</taxon>
        <taxon>Chlorophyta</taxon>
        <taxon>Chloropicophyceae</taxon>
        <taxon>Chloropicales</taxon>
        <taxon>Chloropicaceae</taxon>
        <taxon>Chloropicon</taxon>
    </lineage>
</organism>
<dbReference type="NCBIfam" id="NF001372">
    <property type="entry name" value="PRK00278.1-4"/>
    <property type="match status" value="1"/>
</dbReference>
<comment type="pathway">
    <text evidence="2">Amino-acid biosynthesis; L-tryptophan biosynthesis; L-tryptophan from chorismate: step 4/5.</text>
</comment>
<dbReference type="OrthoDB" id="524799at2759"/>
<dbReference type="InterPro" id="IPR011060">
    <property type="entry name" value="RibuloseP-bd_barrel"/>
</dbReference>
<proteinExistence type="inferred from homology"/>
<dbReference type="InterPro" id="IPR013785">
    <property type="entry name" value="Aldolase_TIM"/>
</dbReference>
<dbReference type="UniPathway" id="UPA00035">
    <property type="reaction ID" value="UER00043"/>
</dbReference>
<feature type="compositionally biased region" description="Polar residues" evidence="9">
    <location>
        <begin position="44"/>
        <end position="53"/>
    </location>
</feature>
<keyword evidence="8" id="KW-0456">Lyase</keyword>
<reference evidence="12 13" key="1">
    <citation type="submission" date="2018-07" db="EMBL/GenBank/DDBJ databases">
        <title>The complete nuclear genome of the prasinophyte Chloropicon primus (CCMP1205).</title>
        <authorList>
            <person name="Pombert J.-F."/>
            <person name="Otis C."/>
            <person name="Turmel M."/>
            <person name="Lemieux C."/>
        </authorList>
    </citation>
    <scope>NUCLEOTIDE SEQUENCE [LARGE SCALE GENOMIC DNA]</scope>
    <source>
        <strain evidence="12 13">CCMP1205</strain>
    </source>
</reference>
<evidence type="ECO:0000256" key="7">
    <source>
        <dbReference type="ARBA" id="ARBA00023141"/>
    </source>
</evidence>
<dbReference type="GO" id="GO:0004640">
    <property type="term" value="F:phosphoribosylanthranilate isomerase activity"/>
    <property type="evidence" value="ECO:0007669"/>
    <property type="project" value="TreeGrafter"/>
</dbReference>
<dbReference type="GO" id="GO:0000162">
    <property type="term" value="P:L-tryptophan biosynthetic process"/>
    <property type="evidence" value="ECO:0007669"/>
    <property type="project" value="UniProtKB-UniPathway"/>
</dbReference>
<feature type="domain" description="Indole-3-glycerol phosphate synthase" evidence="10">
    <location>
        <begin position="88"/>
        <end position="352"/>
    </location>
</feature>
<dbReference type="Proteomes" id="UP000316726">
    <property type="component" value="Chromosome 3"/>
</dbReference>
<evidence type="ECO:0000313" key="11">
    <source>
        <dbReference type="EMBL" id="CAD9714584.1"/>
    </source>
</evidence>
<evidence type="ECO:0000256" key="6">
    <source>
        <dbReference type="ARBA" id="ARBA00022822"/>
    </source>
</evidence>
<dbReference type="PANTHER" id="PTHR22854">
    <property type="entry name" value="TRYPTOPHAN BIOSYNTHESIS PROTEIN"/>
    <property type="match status" value="1"/>
</dbReference>
<keyword evidence="4" id="KW-0028">Amino-acid biosynthesis</keyword>
<keyword evidence="13" id="KW-1185">Reference proteome</keyword>
<evidence type="ECO:0000256" key="4">
    <source>
        <dbReference type="ARBA" id="ARBA00022605"/>
    </source>
</evidence>
<dbReference type="GO" id="GO:0004425">
    <property type="term" value="F:indole-3-glycerol-phosphate synthase activity"/>
    <property type="evidence" value="ECO:0007669"/>
    <property type="project" value="UniProtKB-EC"/>
</dbReference>
<keyword evidence="5" id="KW-0210">Decarboxylase</keyword>
<dbReference type="PANTHER" id="PTHR22854:SF2">
    <property type="entry name" value="INDOLE-3-GLYCEROL-PHOSPHATE SYNTHASE"/>
    <property type="match status" value="1"/>
</dbReference>
<keyword evidence="6" id="KW-0822">Tryptophan biosynthesis</keyword>
<name>A0A5B8MHE4_9CHLO</name>
<protein>
    <recommendedName>
        <fullName evidence="3">indole-3-glycerol-phosphate synthase</fullName>
        <ecNumber evidence="3">4.1.1.48</ecNumber>
    </recommendedName>
</protein>
<dbReference type="InterPro" id="IPR013798">
    <property type="entry name" value="Indole-3-glycerol_P_synth_dom"/>
</dbReference>
<dbReference type="Pfam" id="PF00218">
    <property type="entry name" value="IGPS"/>
    <property type="match status" value="1"/>
</dbReference>
<evidence type="ECO:0000256" key="1">
    <source>
        <dbReference type="ARBA" id="ARBA00001633"/>
    </source>
</evidence>
<evidence type="ECO:0000256" key="2">
    <source>
        <dbReference type="ARBA" id="ARBA00004696"/>
    </source>
</evidence>
<evidence type="ECO:0000256" key="8">
    <source>
        <dbReference type="ARBA" id="ARBA00023239"/>
    </source>
</evidence>
<dbReference type="FunFam" id="3.20.20.70:FF:000024">
    <property type="entry name" value="Indole-3-glycerol phosphate synthase"/>
    <property type="match status" value="1"/>
</dbReference>
<dbReference type="Gene3D" id="3.20.20.70">
    <property type="entry name" value="Aldolase class I"/>
    <property type="match status" value="1"/>
</dbReference>
<evidence type="ECO:0000259" key="10">
    <source>
        <dbReference type="Pfam" id="PF00218"/>
    </source>
</evidence>
<keyword evidence="7" id="KW-0057">Aromatic amino acid biosynthesis</keyword>
<gene>
    <name evidence="12" type="ORF">A3770_03p25760</name>
    <name evidence="11" type="ORF">CPRI1469_LOCUS3437</name>
</gene>
<dbReference type="EC" id="4.1.1.48" evidence="3"/>
<dbReference type="STRING" id="1764295.A0A5B8MHE4"/>
<dbReference type="EMBL" id="CP031036">
    <property type="protein sequence ID" value="QDZ20058.1"/>
    <property type="molecule type" value="Genomic_DNA"/>
</dbReference>
<dbReference type="HAMAP" id="MF_00134_B">
    <property type="entry name" value="IGPS_B"/>
    <property type="match status" value="1"/>
</dbReference>
<evidence type="ECO:0000313" key="13">
    <source>
        <dbReference type="Proteomes" id="UP000316726"/>
    </source>
</evidence>
<dbReference type="SUPFAM" id="SSF51366">
    <property type="entry name" value="Ribulose-phoshate binding barrel"/>
    <property type="match status" value="1"/>
</dbReference>
<reference evidence="11" key="2">
    <citation type="submission" date="2021-01" db="EMBL/GenBank/DDBJ databases">
        <authorList>
            <person name="Corre E."/>
            <person name="Pelletier E."/>
            <person name="Niang G."/>
            <person name="Scheremetjew M."/>
            <person name="Finn R."/>
            <person name="Kale V."/>
            <person name="Holt S."/>
            <person name="Cochrane G."/>
            <person name="Meng A."/>
            <person name="Brown T."/>
            <person name="Cohen L."/>
        </authorList>
    </citation>
    <scope>NUCLEOTIDE SEQUENCE</scope>
    <source>
        <strain evidence="11">CCMP1205</strain>
    </source>
</reference>
<dbReference type="CDD" id="cd00331">
    <property type="entry name" value="IGPS"/>
    <property type="match status" value="1"/>
</dbReference>
<dbReference type="EMBL" id="HBHL01005242">
    <property type="protein sequence ID" value="CAD9714584.1"/>
    <property type="molecule type" value="Transcribed_RNA"/>
</dbReference>
<dbReference type="AlphaFoldDB" id="A0A5B8MHE4"/>
<accession>A0A5B8MHE4</accession>
<evidence type="ECO:0000313" key="12">
    <source>
        <dbReference type="EMBL" id="QDZ20058.1"/>
    </source>
</evidence>
<evidence type="ECO:0000256" key="9">
    <source>
        <dbReference type="SAM" id="MobiDB-lite"/>
    </source>
</evidence>
<evidence type="ECO:0000256" key="5">
    <source>
        <dbReference type="ARBA" id="ARBA00022793"/>
    </source>
</evidence>
<dbReference type="InterPro" id="IPR045186">
    <property type="entry name" value="Indole-3-glycerol_P_synth"/>
</dbReference>
<feature type="region of interest" description="Disordered" evidence="9">
    <location>
        <begin position="25"/>
        <end position="68"/>
    </location>
</feature>